<accession>A0A8K0SD63</accession>
<evidence type="ECO:0000313" key="1">
    <source>
        <dbReference type="EMBL" id="KAH7263091.1"/>
    </source>
</evidence>
<keyword evidence="2" id="KW-1185">Reference proteome</keyword>
<proteinExistence type="predicted"/>
<comment type="caution">
    <text evidence="1">The sequence shown here is derived from an EMBL/GenBank/DDBJ whole genome shotgun (WGS) entry which is preliminary data.</text>
</comment>
<dbReference type="Proteomes" id="UP000813427">
    <property type="component" value="Unassembled WGS sequence"/>
</dbReference>
<name>A0A8K0SD63_9HYPO</name>
<dbReference type="AlphaFoldDB" id="A0A8K0SD63"/>
<sequence>MRLGLAIRRILQRYRTIVSGALAYLSLSLLFVLSSRVSGVAFASFCSPHIVTLCYHKVPVRLPVLVSSLWRNICPSPLPNDQTRE</sequence>
<dbReference type="EMBL" id="JAGPXF010000001">
    <property type="protein sequence ID" value="KAH7263091.1"/>
    <property type="molecule type" value="Genomic_DNA"/>
</dbReference>
<evidence type="ECO:0000313" key="2">
    <source>
        <dbReference type="Proteomes" id="UP000813427"/>
    </source>
</evidence>
<organism evidence="1 2">
    <name type="scientific">Fusarium tricinctum</name>
    <dbReference type="NCBI Taxonomy" id="61284"/>
    <lineage>
        <taxon>Eukaryota</taxon>
        <taxon>Fungi</taxon>
        <taxon>Dikarya</taxon>
        <taxon>Ascomycota</taxon>
        <taxon>Pezizomycotina</taxon>
        <taxon>Sordariomycetes</taxon>
        <taxon>Hypocreomycetidae</taxon>
        <taxon>Hypocreales</taxon>
        <taxon>Nectriaceae</taxon>
        <taxon>Fusarium</taxon>
        <taxon>Fusarium tricinctum species complex</taxon>
    </lineage>
</organism>
<gene>
    <name evidence="1" type="ORF">BKA59DRAFT_43747</name>
</gene>
<protein>
    <submittedName>
        <fullName evidence="1">Uncharacterized protein</fullName>
    </submittedName>
</protein>
<reference evidence="1" key="1">
    <citation type="journal article" date="2021" name="Nat. Commun.">
        <title>Genetic determinants of endophytism in the Arabidopsis root mycobiome.</title>
        <authorList>
            <person name="Mesny F."/>
            <person name="Miyauchi S."/>
            <person name="Thiergart T."/>
            <person name="Pickel B."/>
            <person name="Atanasova L."/>
            <person name="Karlsson M."/>
            <person name="Huettel B."/>
            <person name="Barry K.W."/>
            <person name="Haridas S."/>
            <person name="Chen C."/>
            <person name="Bauer D."/>
            <person name="Andreopoulos W."/>
            <person name="Pangilinan J."/>
            <person name="LaButti K."/>
            <person name="Riley R."/>
            <person name="Lipzen A."/>
            <person name="Clum A."/>
            <person name="Drula E."/>
            <person name="Henrissat B."/>
            <person name="Kohler A."/>
            <person name="Grigoriev I.V."/>
            <person name="Martin F.M."/>
            <person name="Hacquard S."/>
        </authorList>
    </citation>
    <scope>NUCLEOTIDE SEQUENCE</scope>
    <source>
        <strain evidence="1">MPI-SDFR-AT-0068</strain>
    </source>
</reference>